<organism evidence="2 3">
    <name type="scientific">Trifolium medium</name>
    <dbReference type="NCBI Taxonomy" id="97028"/>
    <lineage>
        <taxon>Eukaryota</taxon>
        <taxon>Viridiplantae</taxon>
        <taxon>Streptophyta</taxon>
        <taxon>Embryophyta</taxon>
        <taxon>Tracheophyta</taxon>
        <taxon>Spermatophyta</taxon>
        <taxon>Magnoliopsida</taxon>
        <taxon>eudicotyledons</taxon>
        <taxon>Gunneridae</taxon>
        <taxon>Pentapetalae</taxon>
        <taxon>rosids</taxon>
        <taxon>fabids</taxon>
        <taxon>Fabales</taxon>
        <taxon>Fabaceae</taxon>
        <taxon>Papilionoideae</taxon>
        <taxon>50 kb inversion clade</taxon>
        <taxon>NPAAA clade</taxon>
        <taxon>Hologalegina</taxon>
        <taxon>IRL clade</taxon>
        <taxon>Trifolieae</taxon>
        <taxon>Trifolium</taxon>
    </lineage>
</organism>
<evidence type="ECO:0000256" key="1">
    <source>
        <dbReference type="SAM" id="MobiDB-lite"/>
    </source>
</evidence>
<keyword evidence="3" id="KW-1185">Reference proteome</keyword>
<proteinExistence type="predicted"/>
<reference evidence="2 3" key="1">
    <citation type="journal article" date="2018" name="Front. Plant Sci.">
        <title>Red Clover (Trifolium pratense) and Zigzag Clover (T. medium) - A Picture of Genomic Similarities and Differences.</title>
        <authorList>
            <person name="Dluhosova J."/>
            <person name="Istvanek J."/>
            <person name="Nedelnik J."/>
            <person name="Repkova J."/>
        </authorList>
    </citation>
    <scope>NUCLEOTIDE SEQUENCE [LARGE SCALE GENOMIC DNA]</scope>
    <source>
        <strain evidence="3">cv. 10/8</strain>
        <tissue evidence="2">Leaf</tissue>
    </source>
</reference>
<feature type="non-terminal residue" evidence="2">
    <location>
        <position position="1"/>
    </location>
</feature>
<dbReference type="PANTHER" id="PTHR32108:SF9">
    <property type="entry name" value="REVERSE TRANSCRIPTASE RNASE H-LIKE DOMAIN-CONTAINING PROTEIN"/>
    <property type="match status" value="1"/>
</dbReference>
<dbReference type="Proteomes" id="UP000265520">
    <property type="component" value="Unassembled WGS sequence"/>
</dbReference>
<protein>
    <submittedName>
        <fullName evidence="2">Gag-pol polyprotein</fullName>
    </submittedName>
</protein>
<evidence type="ECO:0000313" key="2">
    <source>
        <dbReference type="EMBL" id="MCI19647.1"/>
    </source>
</evidence>
<dbReference type="EMBL" id="LXQA010115863">
    <property type="protein sequence ID" value="MCI19647.1"/>
    <property type="molecule type" value="Genomic_DNA"/>
</dbReference>
<evidence type="ECO:0000313" key="3">
    <source>
        <dbReference type="Proteomes" id="UP000265520"/>
    </source>
</evidence>
<dbReference type="AlphaFoldDB" id="A0A392Q6X9"/>
<comment type="caution">
    <text evidence="2">The sequence shown here is derived from an EMBL/GenBank/DDBJ whole genome shotgun (WGS) entry which is preliminary data.</text>
</comment>
<sequence length="213" mass="23893">AQRWRELAARVQPPLLERELVNTFMSTLQGPYYEKMIWSIASGFTDMVIIGERVEEGLKSGKIKSVSNGQDVAKKFSNNNIKKKEGETNAVVAGSSQMHLTQMPYLQYPYVAAVAQGHYPQQACLIPPPQQPSTRPQQNQPGSRNNSGRKNVHFDPVPMSYGQILPYLVQKGLLELKPLRPLVPLYPPFFDVNARCDYHAGSPGHNIENCRAF</sequence>
<feature type="compositionally biased region" description="Low complexity" evidence="1">
    <location>
        <begin position="132"/>
        <end position="141"/>
    </location>
</feature>
<dbReference type="PANTHER" id="PTHR32108">
    <property type="entry name" value="DNA-DIRECTED RNA POLYMERASE SUBUNIT ALPHA"/>
    <property type="match status" value="1"/>
</dbReference>
<name>A0A392Q6X9_9FABA</name>
<accession>A0A392Q6X9</accession>
<feature type="non-terminal residue" evidence="2">
    <location>
        <position position="213"/>
    </location>
</feature>
<feature type="region of interest" description="Disordered" evidence="1">
    <location>
        <begin position="123"/>
        <end position="155"/>
    </location>
</feature>